<feature type="compositionally biased region" description="Polar residues" evidence="1">
    <location>
        <begin position="71"/>
        <end position="80"/>
    </location>
</feature>
<evidence type="ECO:0000313" key="3">
    <source>
        <dbReference type="EMBL" id="GAA5817644.1"/>
    </source>
</evidence>
<dbReference type="EMBL" id="BAABUK010000046">
    <property type="protein sequence ID" value="GAA5817644.1"/>
    <property type="molecule type" value="Genomic_DNA"/>
</dbReference>
<dbReference type="PROSITE" id="PS50003">
    <property type="entry name" value="PH_DOMAIN"/>
    <property type="match status" value="1"/>
</dbReference>
<dbReference type="InterPro" id="IPR040345">
    <property type="entry name" value="Mug56/Spo71"/>
</dbReference>
<dbReference type="SUPFAM" id="SSF50729">
    <property type="entry name" value="PH domain-like"/>
    <property type="match status" value="1"/>
</dbReference>
<reference evidence="3 4" key="1">
    <citation type="submission" date="2024-04" db="EMBL/GenBank/DDBJ databases">
        <title>genome sequences of Mucor flavus KT1a and Helicostylum pulchrum KT1b strains isolated from the surface of a dry-aged beef.</title>
        <authorList>
            <person name="Toyotome T."/>
            <person name="Hosono M."/>
            <person name="Torimaru M."/>
            <person name="Fukuda K."/>
            <person name="Mikami N."/>
        </authorList>
    </citation>
    <scope>NUCLEOTIDE SEQUENCE [LARGE SCALE GENOMIC DNA]</scope>
    <source>
        <strain evidence="3 4">KT1a</strain>
    </source>
</reference>
<dbReference type="PANTHER" id="PTHR28076">
    <property type="entry name" value="SPORULATION-SPECIFIC PROTEIN 71"/>
    <property type="match status" value="1"/>
</dbReference>
<name>A0ABP9ZF25_9FUNG</name>
<comment type="caution">
    <text evidence="3">The sequence shown here is derived from an EMBL/GenBank/DDBJ whole genome shotgun (WGS) entry which is preliminary data.</text>
</comment>
<proteinExistence type="predicted"/>
<dbReference type="InterPro" id="IPR039486">
    <property type="entry name" value="Mug56/Spo71_PH"/>
</dbReference>
<feature type="region of interest" description="Disordered" evidence="1">
    <location>
        <begin position="53"/>
        <end position="99"/>
    </location>
</feature>
<evidence type="ECO:0000259" key="2">
    <source>
        <dbReference type="PROSITE" id="PS50003"/>
    </source>
</evidence>
<keyword evidence="4" id="KW-1185">Reference proteome</keyword>
<dbReference type="SMART" id="SM00233">
    <property type="entry name" value="PH"/>
    <property type="match status" value="3"/>
</dbReference>
<protein>
    <recommendedName>
        <fullName evidence="2">PH domain-containing protein</fullName>
    </recommendedName>
</protein>
<feature type="compositionally biased region" description="Low complexity" evidence="1">
    <location>
        <begin position="53"/>
        <end position="64"/>
    </location>
</feature>
<evidence type="ECO:0000256" key="1">
    <source>
        <dbReference type="SAM" id="MobiDB-lite"/>
    </source>
</evidence>
<gene>
    <name evidence="3" type="ORF">MFLAVUS_011195</name>
</gene>
<dbReference type="Gene3D" id="2.30.29.30">
    <property type="entry name" value="Pleckstrin-homology domain (PH domain)/Phosphotyrosine-binding domain (PTB)"/>
    <property type="match status" value="1"/>
</dbReference>
<dbReference type="InterPro" id="IPR001849">
    <property type="entry name" value="PH_domain"/>
</dbReference>
<dbReference type="Pfam" id="PF15404">
    <property type="entry name" value="PH_4"/>
    <property type="match status" value="1"/>
</dbReference>
<dbReference type="InterPro" id="IPR057379">
    <property type="entry name" value="PH_SPO71"/>
</dbReference>
<feature type="domain" description="PH" evidence="2">
    <location>
        <begin position="732"/>
        <end position="889"/>
    </location>
</feature>
<organism evidence="3 4">
    <name type="scientific">Mucor flavus</name>
    <dbReference type="NCBI Taxonomy" id="439312"/>
    <lineage>
        <taxon>Eukaryota</taxon>
        <taxon>Fungi</taxon>
        <taxon>Fungi incertae sedis</taxon>
        <taxon>Mucoromycota</taxon>
        <taxon>Mucoromycotina</taxon>
        <taxon>Mucoromycetes</taxon>
        <taxon>Mucorales</taxon>
        <taxon>Mucorineae</taxon>
        <taxon>Mucoraceae</taxon>
        <taxon>Mucor</taxon>
    </lineage>
</organism>
<sequence>MEENKFWHRKQCSNRVFIGPWDIKAPPSPPPEHFVANDSISIHSNESVSSLKLLKSSNPSVKSSTNRKDSMATSDETSFVTARSSTTNSTTYNSAGSTPQFLEQIANQDNDDDEIDYNFLANANPIGSEFISTSPEENDDSVDNYNDTESIETIRPAQGKLPMANKDVATTALSTTKKRKKRLHKHKKPLLWKKTGSVFVSRLPNEVTPDEPVSIPTGKPLKREPMLCMRSVGDRISSEPTRYKATKEARFDLLTQSWKQVELVLTDTHLSTYTYSSIFWPKQKLEHRIYLQGSKKQKNLELYLLSSLDYSFCLRYLSTAHGRIPLTVTMTFKARSFIKCQEWYMQLYDILPTECKRISPKWCEVYIPILDISVNLPLSHIKHSYDVTIEDVKEAVLSVLEEDALNEKMEKLAETDNLGLCWATKDRAEWIYWVHSSSDPTQRIDWALCPQSIEETHRLELRPVQHTPHEIILKENFTLKEPPPVEGFLIFATDLLGCIFKAYNSKMNYFASFDQFLFYTNSAKVSEPDIACVLDEDMMPNNIRPKPFVSAISPYAESSNEQTRLEEIKRRMRLMTEAKGIIDLTEVSYVRRTFSDDFDNEQDNNNPSQISFGSASPMLPVSGQRQSSSSFFGLKPRRNTPCLELAHSGETCDLWVNYLAQIIVYYKARKEADKDAHTRDTSVYNSMIKVSENTLITGNNQIDTQDGCVHKKEENMVDTRIWSYCLYEQCRDIVKSGILYYKPPNRGSYSQKMFILTANGWILFYDVIDRSTKKKTSNHAQKGTIDIAGCYFYSGADGGKMKKGSNQDDLWKKSTRIYASGLTTDDDTVSCVFSVWKPKLRRYFSPKKQRLCVYRQDQRLNPTGTIWTFLTKSRREKEEWVCALNTVTEHMIRCENR</sequence>
<dbReference type="PANTHER" id="PTHR28076:SF1">
    <property type="entry name" value="PROSPORE MEMBRANE ADAPTER PROTEIN SPO71"/>
    <property type="match status" value="1"/>
</dbReference>
<accession>A0ABP9ZF25</accession>
<evidence type="ECO:0000313" key="4">
    <source>
        <dbReference type="Proteomes" id="UP001473302"/>
    </source>
</evidence>
<feature type="compositionally biased region" description="Low complexity" evidence="1">
    <location>
        <begin position="81"/>
        <end position="98"/>
    </location>
</feature>
<feature type="region of interest" description="Disordered" evidence="1">
    <location>
        <begin position="596"/>
        <end position="630"/>
    </location>
</feature>
<feature type="compositionally biased region" description="Polar residues" evidence="1">
    <location>
        <begin position="603"/>
        <end position="614"/>
    </location>
</feature>
<dbReference type="Proteomes" id="UP001473302">
    <property type="component" value="Unassembled WGS sequence"/>
</dbReference>
<dbReference type="InterPro" id="IPR011993">
    <property type="entry name" value="PH-like_dom_sf"/>
</dbReference>
<dbReference type="Pfam" id="PF23207">
    <property type="entry name" value="PH_SPO71"/>
    <property type="match status" value="1"/>
</dbReference>